<dbReference type="AlphaFoldDB" id="A0A2K3JYP3"/>
<evidence type="ECO:0000313" key="2">
    <source>
        <dbReference type="Proteomes" id="UP000236291"/>
    </source>
</evidence>
<proteinExistence type="predicted"/>
<comment type="caution">
    <text evidence="1">The sequence shown here is derived from an EMBL/GenBank/DDBJ whole genome shotgun (WGS) entry which is preliminary data.</text>
</comment>
<protein>
    <submittedName>
        <fullName evidence="1">Uncharacterized protein</fullName>
    </submittedName>
</protein>
<dbReference type="Proteomes" id="UP000236291">
    <property type="component" value="Unassembled WGS sequence"/>
</dbReference>
<organism evidence="1 2">
    <name type="scientific">Trifolium pratense</name>
    <name type="common">Red clover</name>
    <dbReference type="NCBI Taxonomy" id="57577"/>
    <lineage>
        <taxon>Eukaryota</taxon>
        <taxon>Viridiplantae</taxon>
        <taxon>Streptophyta</taxon>
        <taxon>Embryophyta</taxon>
        <taxon>Tracheophyta</taxon>
        <taxon>Spermatophyta</taxon>
        <taxon>Magnoliopsida</taxon>
        <taxon>eudicotyledons</taxon>
        <taxon>Gunneridae</taxon>
        <taxon>Pentapetalae</taxon>
        <taxon>rosids</taxon>
        <taxon>fabids</taxon>
        <taxon>Fabales</taxon>
        <taxon>Fabaceae</taxon>
        <taxon>Papilionoideae</taxon>
        <taxon>50 kb inversion clade</taxon>
        <taxon>NPAAA clade</taxon>
        <taxon>Hologalegina</taxon>
        <taxon>IRL clade</taxon>
        <taxon>Trifolieae</taxon>
        <taxon>Trifolium</taxon>
    </lineage>
</organism>
<evidence type="ECO:0000313" key="1">
    <source>
        <dbReference type="EMBL" id="PNX59181.1"/>
    </source>
</evidence>
<reference evidence="1 2" key="1">
    <citation type="journal article" date="2014" name="Am. J. Bot.">
        <title>Genome assembly and annotation for red clover (Trifolium pratense; Fabaceae).</title>
        <authorList>
            <person name="Istvanek J."/>
            <person name="Jaros M."/>
            <person name="Krenek A."/>
            <person name="Repkova J."/>
        </authorList>
    </citation>
    <scope>NUCLEOTIDE SEQUENCE [LARGE SCALE GENOMIC DNA]</scope>
    <source>
        <strain evidence="2">cv. Tatra</strain>
        <tissue evidence="1">Young leaves</tissue>
    </source>
</reference>
<name>A0A2K3JYP3_TRIPR</name>
<gene>
    <name evidence="1" type="ORF">L195_g051286</name>
</gene>
<accession>A0A2K3JYP3</accession>
<dbReference type="EMBL" id="ASHM01080138">
    <property type="protein sequence ID" value="PNX59181.1"/>
    <property type="molecule type" value="Genomic_DNA"/>
</dbReference>
<reference evidence="1 2" key="2">
    <citation type="journal article" date="2017" name="Front. Plant Sci.">
        <title>Gene Classification and Mining of Molecular Markers Useful in Red Clover (Trifolium pratense) Breeding.</title>
        <authorList>
            <person name="Istvanek J."/>
            <person name="Dluhosova J."/>
            <person name="Dluhos P."/>
            <person name="Patkova L."/>
            <person name="Nedelnik J."/>
            <person name="Repkova J."/>
        </authorList>
    </citation>
    <scope>NUCLEOTIDE SEQUENCE [LARGE SCALE GENOMIC DNA]</scope>
    <source>
        <strain evidence="2">cv. Tatra</strain>
        <tissue evidence="1">Young leaves</tissue>
    </source>
</reference>
<sequence length="81" mass="8986">MQLVRLSQNPRIVGGKRFLRGMNLITQGAEDVTVKLVGLTPLVVGGKIFKKTKDISRVEDVKVNLVGLRRVVGCKRNNQTK</sequence>